<sequence>MQHELRPLQSRCLRGLHRRTLRLARFTMRNDHEGCKLLKILPSCHLFHYCEDNGKEFRKGHFNLLRTPPMPLTAAVREPDVGLRRGFSVSGLFGVCARLRNMQT</sequence>
<comment type="caution">
    <text evidence="1">The sequence shown here is derived from an EMBL/GenBank/DDBJ whole genome shotgun (WGS) entry which is preliminary data.</text>
</comment>
<dbReference type="EMBL" id="MKHE01000029">
    <property type="protein sequence ID" value="OWK01207.1"/>
    <property type="molecule type" value="Genomic_DNA"/>
</dbReference>
<dbReference type="Proteomes" id="UP000242450">
    <property type="component" value="Chromosome 29"/>
</dbReference>
<proteinExistence type="predicted"/>
<organism evidence="1 2">
    <name type="scientific">Cervus elaphus hippelaphus</name>
    <name type="common">European red deer</name>
    <dbReference type="NCBI Taxonomy" id="46360"/>
    <lineage>
        <taxon>Eukaryota</taxon>
        <taxon>Metazoa</taxon>
        <taxon>Chordata</taxon>
        <taxon>Craniata</taxon>
        <taxon>Vertebrata</taxon>
        <taxon>Euteleostomi</taxon>
        <taxon>Mammalia</taxon>
        <taxon>Eutheria</taxon>
        <taxon>Laurasiatheria</taxon>
        <taxon>Artiodactyla</taxon>
        <taxon>Ruminantia</taxon>
        <taxon>Pecora</taxon>
        <taxon>Cervidae</taxon>
        <taxon>Cervinae</taxon>
        <taxon>Cervus</taxon>
    </lineage>
</organism>
<evidence type="ECO:0000313" key="1">
    <source>
        <dbReference type="EMBL" id="OWK01207.1"/>
    </source>
</evidence>
<gene>
    <name evidence="1" type="ORF">Celaphus_00018284</name>
</gene>
<keyword evidence="2" id="KW-1185">Reference proteome</keyword>
<name>A0A212C5E5_CEREH</name>
<dbReference type="AlphaFoldDB" id="A0A212C5E5"/>
<protein>
    <submittedName>
        <fullName evidence="1">Uncharacterized protein</fullName>
    </submittedName>
</protein>
<evidence type="ECO:0000313" key="2">
    <source>
        <dbReference type="Proteomes" id="UP000242450"/>
    </source>
</evidence>
<accession>A0A212C5E5</accession>
<reference evidence="1 2" key="1">
    <citation type="journal article" date="2018" name="Mol. Genet. Genomics">
        <title>The red deer Cervus elaphus genome CerEla1.0: sequencing, annotating, genes, and chromosomes.</title>
        <authorList>
            <person name="Bana N.A."/>
            <person name="Nyiri A."/>
            <person name="Nagy J."/>
            <person name="Frank K."/>
            <person name="Nagy T."/>
            <person name="Steger V."/>
            <person name="Schiller M."/>
            <person name="Lakatos P."/>
            <person name="Sugar L."/>
            <person name="Horn P."/>
            <person name="Barta E."/>
            <person name="Orosz L."/>
        </authorList>
    </citation>
    <scope>NUCLEOTIDE SEQUENCE [LARGE SCALE GENOMIC DNA]</scope>
    <source>
        <strain evidence="1">Hungarian</strain>
    </source>
</reference>